<comment type="caution">
    <text evidence="1">The sequence shown here is derived from an EMBL/GenBank/DDBJ whole genome shotgun (WGS) entry which is preliminary data.</text>
</comment>
<keyword evidence="2" id="KW-1185">Reference proteome</keyword>
<organism evidence="1 2">
    <name type="scientific">Rhizophagus clarus</name>
    <dbReference type="NCBI Taxonomy" id="94130"/>
    <lineage>
        <taxon>Eukaryota</taxon>
        <taxon>Fungi</taxon>
        <taxon>Fungi incertae sedis</taxon>
        <taxon>Mucoromycota</taxon>
        <taxon>Glomeromycotina</taxon>
        <taxon>Glomeromycetes</taxon>
        <taxon>Glomerales</taxon>
        <taxon>Glomeraceae</taxon>
        <taxon>Rhizophagus</taxon>
    </lineage>
</organism>
<reference evidence="1 2" key="1">
    <citation type="submission" date="2017-11" db="EMBL/GenBank/DDBJ databases">
        <title>The genome of Rhizophagus clarus HR1 reveals common genetic basis of auxotrophy among arbuscular mycorrhizal fungi.</title>
        <authorList>
            <person name="Kobayashi Y."/>
        </authorList>
    </citation>
    <scope>NUCLEOTIDE SEQUENCE [LARGE SCALE GENOMIC DNA]</scope>
    <source>
        <strain evidence="1 2">HR1</strain>
    </source>
</reference>
<name>A0A2Z6RXT4_9GLOM</name>
<evidence type="ECO:0000313" key="1">
    <source>
        <dbReference type="EMBL" id="GBC07654.1"/>
    </source>
</evidence>
<sequence>MNTLMKSRVHSIQECVSKGGKIIEVEQNATSNYKVRIKMPDRSEKFFPNITQRSLQPFIKKTQQLRQNKAVTNISEVSTSEEETSEIRALKFLQAMYDDGVISEYHKNQQGNYVVRMRMPPEYLCESMADEIINSGDSFEQSMSDGGNITNFKKLESYSVCVKMPEGNIEQFENISQERLNKYKDRINSQPMDVHDSTVIYKNCKRNTFDAYMQQPGATIVEVRPYTFYSVHVKTLDDRIEYYPHISKEQFQLYQKEE</sequence>
<dbReference type="AlphaFoldDB" id="A0A2Z6RXT4"/>
<protein>
    <submittedName>
        <fullName evidence="1">Uncharacterized protein</fullName>
    </submittedName>
</protein>
<dbReference type="Proteomes" id="UP000247702">
    <property type="component" value="Unassembled WGS sequence"/>
</dbReference>
<accession>A0A2Z6RXT4</accession>
<dbReference type="EMBL" id="BEXD01004159">
    <property type="protein sequence ID" value="GBC07654.1"/>
    <property type="molecule type" value="Genomic_DNA"/>
</dbReference>
<proteinExistence type="predicted"/>
<gene>
    <name evidence="1" type="ORF">RclHR1_00760024</name>
</gene>
<evidence type="ECO:0000313" key="2">
    <source>
        <dbReference type="Proteomes" id="UP000247702"/>
    </source>
</evidence>